<organism evidence="1 2">
    <name type="scientific">Lindgomyces ingoldianus</name>
    <dbReference type="NCBI Taxonomy" id="673940"/>
    <lineage>
        <taxon>Eukaryota</taxon>
        <taxon>Fungi</taxon>
        <taxon>Dikarya</taxon>
        <taxon>Ascomycota</taxon>
        <taxon>Pezizomycotina</taxon>
        <taxon>Dothideomycetes</taxon>
        <taxon>Pleosporomycetidae</taxon>
        <taxon>Pleosporales</taxon>
        <taxon>Lindgomycetaceae</taxon>
        <taxon>Lindgomyces</taxon>
    </lineage>
</organism>
<reference evidence="1" key="1">
    <citation type="journal article" date="2020" name="Stud. Mycol.">
        <title>101 Dothideomycetes genomes: a test case for predicting lifestyles and emergence of pathogens.</title>
        <authorList>
            <person name="Haridas S."/>
            <person name="Albert R."/>
            <person name="Binder M."/>
            <person name="Bloem J."/>
            <person name="Labutti K."/>
            <person name="Salamov A."/>
            <person name="Andreopoulos B."/>
            <person name="Baker S."/>
            <person name="Barry K."/>
            <person name="Bills G."/>
            <person name="Bluhm B."/>
            <person name="Cannon C."/>
            <person name="Castanera R."/>
            <person name="Culley D."/>
            <person name="Daum C."/>
            <person name="Ezra D."/>
            <person name="Gonzalez J."/>
            <person name="Henrissat B."/>
            <person name="Kuo A."/>
            <person name="Liang C."/>
            <person name="Lipzen A."/>
            <person name="Lutzoni F."/>
            <person name="Magnuson J."/>
            <person name="Mondo S."/>
            <person name="Nolan M."/>
            <person name="Ohm R."/>
            <person name="Pangilinan J."/>
            <person name="Park H.-J."/>
            <person name="Ramirez L."/>
            <person name="Alfaro M."/>
            <person name="Sun H."/>
            <person name="Tritt A."/>
            <person name="Yoshinaga Y."/>
            <person name="Zwiers L.-H."/>
            <person name="Turgeon B."/>
            <person name="Goodwin S."/>
            <person name="Spatafora J."/>
            <person name="Crous P."/>
            <person name="Grigoriev I."/>
        </authorList>
    </citation>
    <scope>NUCLEOTIDE SEQUENCE</scope>
    <source>
        <strain evidence="1">ATCC 200398</strain>
    </source>
</reference>
<evidence type="ECO:0000313" key="1">
    <source>
        <dbReference type="EMBL" id="KAF2469925.1"/>
    </source>
</evidence>
<protein>
    <submittedName>
        <fullName evidence="1">Uncharacterized protein</fullName>
    </submittedName>
</protein>
<dbReference type="EMBL" id="MU003510">
    <property type="protein sequence ID" value="KAF2469925.1"/>
    <property type="molecule type" value="Genomic_DNA"/>
</dbReference>
<sequence length="503" mass="55811">MELYPPRFTLELVAQVPLYGFIISSYRNLDHKNMAGNRATTSHDGPPPNPSITLGPLPPEFDDIPKENLQCYNSWASAAAINLYIQWQIFTLAPWVPLPTPTPHTTIYPVTNTECTTTYSGPQTVLCDNITRNYLPTENTTCATTSFLSTYSLYNSYWQSSPSWLSSWSTANTKPYPPCTFAHDFETVCYRLHSVYSWRTSQAAASASANITTTPEDMLWPMKPTCKTLIDLPSPNAKTKRCKFDVDDYAIYYWPSAPLIGTTFCANATRRAGGTRTIPWLPNTAVVSGHTLTSPSVYHFLTGVRVSTYLGNRDSNKFRSPHYNISSALPTSLITFPQGESEIWTAQPTEFGIGASHHTEWRYANSSYNADWMATAPSSAYFNACSRNNLCSSTDRTISQAHFRQFAALSVKDVLAEWDSGKFLDCDWTSQYFESWGSGNWHDRKDMWIAPGEPWRATPIVTEEGEVKATGVGWARPGSVAGGKVSRTQVSGPEQTGKGGGAE</sequence>
<proteinExistence type="predicted"/>
<dbReference type="Proteomes" id="UP000799755">
    <property type="component" value="Unassembled WGS sequence"/>
</dbReference>
<evidence type="ECO:0000313" key="2">
    <source>
        <dbReference type="Proteomes" id="UP000799755"/>
    </source>
</evidence>
<gene>
    <name evidence="1" type="ORF">BDR25DRAFT_343567</name>
</gene>
<name>A0ACB6QV33_9PLEO</name>
<comment type="caution">
    <text evidence="1">The sequence shown here is derived from an EMBL/GenBank/DDBJ whole genome shotgun (WGS) entry which is preliminary data.</text>
</comment>
<keyword evidence="2" id="KW-1185">Reference proteome</keyword>
<accession>A0ACB6QV33</accession>